<proteinExistence type="predicted"/>
<dbReference type="EMBL" id="JACHIM010000001">
    <property type="protein sequence ID" value="MBB5073130.1"/>
    <property type="molecule type" value="Genomic_DNA"/>
</dbReference>
<keyword evidence="1" id="KW-1133">Transmembrane helix</keyword>
<gene>
    <name evidence="2" type="ORF">HNQ69_000234</name>
</gene>
<keyword evidence="3" id="KW-1185">Reference proteome</keyword>
<protein>
    <submittedName>
        <fullName evidence="2">Uncharacterized protein</fullName>
    </submittedName>
</protein>
<organism evidence="2 3">
    <name type="scientific">Bartonella callosciuri</name>
    <dbReference type="NCBI Taxonomy" id="686223"/>
    <lineage>
        <taxon>Bacteria</taxon>
        <taxon>Pseudomonadati</taxon>
        <taxon>Pseudomonadota</taxon>
        <taxon>Alphaproteobacteria</taxon>
        <taxon>Hyphomicrobiales</taxon>
        <taxon>Bartonellaceae</taxon>
        <taxon>Bartonella</taxon>
    </lineage>
</organism>
<accession>A0A840NMM7</accession>
<name>A0A840NMM7_9HYPH</name>
<feature type="transmembrane region" description="Helical" evidence="1">
    <location>
        <begin position="26"/>
        <end position="50"/>
    </location>
</feature>
<comment type="caution">
    <text evidence="2">The sequence shown here is derived from an EMBL/GenBank/DDBJ whole genome shotgun (WGS) entry which is preliminary data.</text>
</comment>
<evidence type="ECO:0000256" key="1">
    <source>
        <dbReference type="SAM" id="Phobius"/>
    </source>
</evidence>
<dbReference type="Proteomes" id="UP000561417">
    <property type="component" value="Unassembled WGS sequence"/>
</dbReference>
<evidence type="ECO:0000313" key="2">
    <source>
        <dbReference type="EMBL" id="MBB5073130.1"/>
    </source>
</evidence>
<reference evidence="2 3" key="1">
    <citation type="submission" date="2020-08" db="EMBL/GenBank/DDBJ databases">
        <title>Genomic Encyclopedia of Type Strains, Phase IV (KMG-IV): sequencing the most valuable type-strain genomes for metagenomic binning, comparative biology and taxonomic classification.</title>
        <authorList>
            <person name="Goeker M."/>
        </authorList>
    </citation>
    <scope>NUCLEOTIDE SEQUENCE [LARGE SCALE GENOMIC DNA]</scope>
    <source>
        <strain evidence="2 3">DSM 28538</strain>
    </source>
</reference>
<dbReference type="AlphaFoldDB" id="A0A840NMM7"/>
<keyword evidence="1" id="KW-0812">Transmembrane</keyword>
<sequence>MMDSVKEILSLYFLLNRHSKKRCLEILSVSLLCFFIFSKGGGYIGTFSMLNREVLFVFGLKCSLYKNGDKI</sequence>
<keyword evidence="1" id="KW-0472">Membrane</keyword>
<evidence type="ECO:0000313" key="3">
    <source>
        <dbReference type="Proteomes" id="UP000561417"/>
    </source>
</evidence>